<name>A0A6N7PQE4_9BACT</name>
<protein>
    <submittedName>
        <fullName evidence="1">DUF3540 domain-containing protein</fullName>
    </submittedName>
</protein>
<dbReference type="EMBL" id="WJIE01000005">
    <property type="protein sequence ID" value="MRG94288.1"/>
    <property type="molecule type" value="Genomic_DNA"/>
</dbReference>
<dbReference type="RefSeq" id="WP_153821093.1">
    <property type="nucleotide sequence ID" value="NZ_WJIE01000005.1"/>
</dbReference>
<dbReference type="AlphaFoldDB" id="A0A6N7PQE4"/>
<proteinExistence type="predicted"/>
<dbReference type="Pfam" id="PF12059">
    <property type="entry name" value="DUF3540"/>
    <property type="match status" value="1"/>
</dbReference>
<gene>
    <name evidence="1" type="ORF">GF068_20520</name>
</gene>
<sequence>MVAPASILHEEQVIQETARVVADKPLLLRAGSVEYRAERAASCLLCPAVGDEVLVALLPDRRAFVLAVLTRDAAKRSEVRVDGDLLIASNSGRVSVSGPEGVAVVTPGDVEMVAGKITLRSAATALASEAITVVGKAVVMELDRVKLGARTLDSVLERFTQKVKRAIRTVEETDHLRAERIDYAAEKSLAVSAENAVVTARELVKMDGGQIHLG</sequence>
<comment type="caution">
    <text evidence="1">The sequence shown here is derived from an EMBL/GenBank/DDBJ whole genome shotgun (WGS) entry which is preliminary data.</text>
</comment>
<evidence type="ECO:0000313" key="1">
    <source>
        <dbReference type="EMBL" id="MRG94288.1"/>
    </source>
</evidence>
<dbReference type="Proteomes" id="UP000440224">
    <property type="component" value="Unassembled WGS sequence"/>
</dbReference>
<organism evidence="1 2">
    <name type="scientific">Polyangium spumosum</name>
    <dbReference type="NCBI Taxonomy" id="889282"/>
    <lineage>
        <taxon>Bacteria</taxon>
        <taxon>Pseudomonadati</taxon>
        <taxon>Myxococcota</taxon>
        <taxon>Polyangia</taxon>
        <taxon>Polyangiales</taxon>
        <taxon>Polyangiaceae</taxon>
        <taxon>Polyangium</taxon>
    </lineage>
</organism>
<dbReference type="InterPro" id="IPR021927">
    <property type="entry name" value="DUF3540"/>
</dbReference>
<keyword evidence="2" id="KW-1185">Reference proteome</keyword>
<evidence type="ECO:0000313" key="2">
    <source>
        <dbReference type="Proteomes" id="UP000440224"/>
    </source>
</evidence>
<dbReference type="OrthoDB" id="5432037at2"/>
<reference evidence="1 2" key="1">
    <citation type="submission" date="2019-10" db="EMBL/GenBank/DDBJ databases">
        <title>A soil myxobacterium in the family Polyangiaceae.</title>
        <authorList>
            <person name="Li Y."/>
            <person name="Wang J."/>
        </authorList>
    </citation>
    <scope>NUCLEOTIDE SEQUENCE [LARGE SCALE GENOMIC DNA]</scope>
    <source>
        <strain evidence="1 2">DSM 14734</strain>
    </source>
</reference>
<accession>A0A6N7PQE4</accession>